<sequence>MSPLEERKCIVEGRLSMREKVTAQEREFRKRARGEIAMLEEREDMKREKVMGASVVMITRRDTIGIPRGGIGTMRLIVIGLGTMMREKPHMVGIRQVLLQTLKSSPKHHYPQSKKQKEKLIEKSKG</sequence>
<dbReference type="HOGENOM" id="CLU_1984545_0_0_1"/>
<gene>
    <name evidence="2" type="ORF">AMTR_s00011p00108600</name>
</gene>
<name>W1NHD5_AMBTC</name>
<evidence type="ECO:0000313" key="2">
    <source>
        <dbReference type="EMBL" id="ERM94609.1"/>
    </source>
</evidence>
<dbReference type="Proteomes" id="UP000017836">
    <property type="component" value="Unassembled WGS sequence"/>
</dbReference>
<feature type="compositionally biased region" description="Basic residues" evidence="1">
    <location>
        <begin position="105"/>
        <end position="117"/>
    </location>
</feature>
<dbReference type="EMBL" id="KI397507">
    <property type="protein sequence ID" value="ERM94609.1"/>
    <property type="molecule type" value="Genomic_DNA"/>
</dbReference>
<keyword evidence="3" id="KW-1185">Reference proteome</keyword>
<dbReference type="Gramene" id="ERM94609">
    <property type="protein sequence ID" value="ERM94609"/>
    <property type="gene ID" value="AMTR_s00011p00108600"/>
</dbReference>
<accession>W1NHD5</accession>
<dbReference type="AlphaFoldDB" id="W1NHD5"/>
<protein>
    <submittedName>
        <fullName evidence="2">Uncharacterized protein</fullName>
    </submittedName>
</protein>
<evidence type="ECO:0000256" key="1">
    <source>
        <dbReference type="SAM" id="MobiDB-lite"/>
    </source>
</evidence>
<proteinExistence type="predicted"/>
<organism evidence="2 3">
    <name type="scientific">Amborella trichopoda</name>
    <dbReference type="NCBI Taxonomy" id="13333"/>
    <lineage>
        <taxon>Eukaryota</taxon>
        <taxon>Viridiplantae</taxon>
        <taxon>Streptophyta</taxon>
        <taxon>Embryophyta</taxon>
        <taxon>Tracheophyta</taxon>
        <taxon>Spermatophyta</taxon>
        <taxon>Magnoliopsida</taxon>
        <taxon>Amborellales</taxon>
        <taxon>Amborellaceae</taxon>
        <taxon>Amborella</taxon>
    </lineage>
</organism>
<evidence type="ECO:0000313" key="3">
    <source>
        <dbReference type="Proteomes" id="UP000017836"/>
    </source>
</evidence>
<feature type="region of interest" description="Disordered" evidence="1">
    <location>
        <begin position="103"/>
        <end position="126"/>
    </location>
</feature>
<reference evidence="3" key="1">
    <citation type="journal article" date="2013" name="Science">
        <title>The Amborella genome and the evolution of flowering plants.</title>
        <authorList>
            <consortium name="Amborella Genome Project"/>
        </authorList>
    </citation>
    <scope>NUCLEOTIDE SEQUENCE [LARGE SCALE GENOMIC DNA]</scope>
</reference>